<name>A0ABN0NZT0_TRELE</name>
<organism evidence="1 2">
    <name type="scientific">Treponema lecithinolyticum ATCC 700332</name>
    <dbReference type="NCBI Taxonomy" id="1321815"/>
    <lineage>
        <taxon>Bacteria</taxon>
        <taxon>Pseudomonadati</taxon>
        <taxon>Spirochaetota</taxon>
        <taxon>Spirochaetia</taxon>
        <taxon>Spirochaetales</taxon>
        <taxon>Treponemataceae</taxon>
        <taxon>Treponema</taxon>
    </lineage>
</organism>
<sequence length="251" mass="28539">MYALGLCAAQGQIKHSVSGALRSYSEDGETLLLSPSFSGSLRYSDDMLVQKKTDALKRLVQKTVWKKGESEPVLLTTYTYQNDSPFPSYSETQDKAASRITGESYNEKGNLIKREVYEKNAAEADGKNSDTQNNGEKKRLVFSETLSYDSTGRLSERFMEFFDSVTRTEKTEYRYKKGSKKADVFYYRNGEKIKQSVYRSADDWEETLFFPGDIQIISVYRDGTAVSETVYENGVKKRERSFAQNKQGASL</sequence>
<proteinExistence type="predicted"/>
<comment type="caution">
    <text evidence="1">The sequence shown here is derived from an EMBL/GenBank/DDBJ whole genome shotgun (WGS) entry which is preliminary data.</text>
</comment>
<evidence type="ECO:0000313" key="2">
    <source>
        <dbReference type="Proteomes" id="UP000016649"/>
    </source>
</evidence>
<evidence type="ECO:0000313" key="1">
    <source>
        <dbReference type="EMBL" id="ERJ93583.1"/>
    </source>
</evidence>
<reference evidence="1 2" key="1">
    <citation type="submission" date="2013-08" db="EMBL/GenBank/DDBJ databases">
        <authorList>
            <person name="Weinstock G."/>
            <person name="Sodergren E."/>
            <person name="Wylie T."/>
            <person name="Fulton L."/>
            <person name="Fulton R."/>
            <person name="Fronick C."/>
            <person name="O'Laughlin M."/>
            <person name="Godfrey J."/>
            <person name="Miner T."/>
            <person name="Herter B."/>
            <person name="Appelbaum E."/>
            <person name="Cordes M."/>
            <person name="Lek S."/>
            <person name="Wollam A."/>
            <person name="Pepin K.H."/>
            <person name="Palsikar V.B."/>
            <person name="Mitreva M."/>
            <person name="Wilson R.K."/>
        </authorList>
    </citation>
    <scope>NUCLEOTIDE SEQUENCE [LARGE SCALE GENOMIC DNA]</scope>
    <source>
        <strain evidence="1 2">ATCC 700332</strain>
    </source>
</reference>
<dbReference type="Proteomes" id="UP000016649">
    <property type="component" value="Unassembled WGS sequence"/>
</dbReference>
<gene>
    <name evidence="1" type="ORF">HMPREF9193_00872</name>
</gene>
<dbReference type="EMBL" id="AWVH01000024">
    <property type="protein sequence ID" value="ERJ93583.1"/>
    <property type="molecule type" value="Genomic_DNA"/>
</dbReference>
<keyword evidence="2" id="KW-1185">Reference proteome</keyword>
<accession>A0ABN0NZT0</accession>
<protein>
    <submittedName>
        <fullName evidence="1">Uncharacterized protein</fullName>
    </submittedName>
</protein>